<dbReference type="AlphaFoldDB" id="A0AAU7F4H0"/>
<feature type="transmembrane region" description="Helical" evidence="1">
    <location>
        <begin position="21"/>
        <end position="45"/>
    </location>
</feature>
<keyword evidence="1" id="KW-0812">Transmembrane</keyword>
<dbReference type="EMBL" id="CP157354">
    <property type="protein sequence ID" value="XBL98672.1"/>
    <property type="molecule type" value="Genomic_DNA"/>
</dbReference>
<organism evidence="2">
    <name type="scientific">Pseudomonas iranensis</name>
    <dbReference type="NCBI Taxonomy" id="2745503"/>
    <lineage>
        <taxon>Bacteria</taxon>
        <taxon>Pseudomonadati</taxon>
        <taxon>Pseudomonadota</taxon>
        <taxon>Gammaproteobacteria</taxon>
        <taxon>Pseudomonadales</taxon>
        <taxon>Pseudomonadaceae</taxon>
        <taxon>Pseudomonas</taxon>
    </lineage>
</organism>
<proteinExistence type="predicted"/>
<gene>
    <name evidence="2" type="ORF">ABHN08_12175</name>
</gene>
<accession>A0AAU7F4H0</accession>
<name>A0AAU7F4H0_9PSED</name>
<reference evidence="2" key="1">
    <citation type="submission" date="2024-05" db="EMBL/GenBank/DDBJ databases">
        <title>Draft genome sequence of Pseudomonas iranensis M7D1.</title>
        <authorList>
            <person name="Miller S.L."/>
            <person name="Nsubuga A."/>
            <person name="Lu N."/>
            <person name="King J."/>
            <person name="Shears P."/>
            <person name="Lawson P.A."/>
        </authorList>
    </citation>
    <scope>NUCLEOTIDE SEQUENCE</scope>
    <source>
        <strain evidence="2">M7D1</strain>
    </source>
</reference>
<keyword evidence="1" id="KW-0472">Membrane</keyword>
<keyword evidence="1" id="KW-1133">Transmembrane helix</keyword>
<evidence type="ECO:0000313" key="2">
    <source>
        <dbReference type="EMBL" id="XBL98672.1"/>
    </source>
</evidence>
<protein>
    <submittedName>
        <fullName evidence="2">Uncharacterized protein</fullName>
    </submittedName>
</protein>
<evidence type="ECO:0000256" key="1">
    <source>
        <dbReference type="SAM" id="Phobius"/>
    </source>
</evidence>
<dbReference type="PROSITE" id="PS51257">
    <property type="entry name" value="PROKAR_LIPOPROTEIN"/>
    <property type="match status" value="1"/>
</dbReference>
<sequence length="46" mass="4913">MRTYKNLSFPSRLGVAPGLQFLLGCAIFAGGTLILMSELAGTFFAM</sequence>